<feature type="region of interest" description="Disordered" evidence="1">
    <location>
        <begin position="46"/>
        <end position="75"/>
    </location>
</feature>
<reference evidence="3 4" key="1">
    <citation type="submission" date="2020-08" db="EMBL/GenBank/DDBJ databases">
        <title>Sequencing the genomes of 1000 actinobacteria strains.</title>
        <authorList>
            <person name="Klenk H.-P."/>
        </authorList>
    </citation>
    <scope>NUCLEOTIDE SEQUENCE [LARGE SCALE GENOMIC DNA]</scope>
    <source>
        <strain evidence="3 4">DSM 40084</strain>
    </source>
</reference>
<keyword evidence="4" id="KW-1185">Reference proteome</keyword>
<evidence type="ECO:0000313" key="3">
    <source>
        <dbReference type="EMBL" id="MBB5795338.1"/>
    </source>
</evidence>
<evidence type="ECO:0000256" key="2">
    <source>
        <dbReference type="SAM" id="Phobius"/>
    </source>
</evidence>
<name>A0A7W9H4Q0_9ACTN</name>
<dbReference type="RefSeq" id="WP_184984668.1">
    <property type="nucleotide sequence ID" value="NZ_JACHNE010000001.1"/>
</dbReference>
<keyword evidence="2" id="KW-0472">Membrane</keyword>
<protein>
    <submittedName>
        <fullName evidence="3">Uncharacterized protein</fullName>
    </submittedName>
</protein>
<keyword evidence="2" id="KW-0812">Transmembrane</keyword>
<feature type="transmembrane region" description="Helical" evidence="2">
    <location>
        <begin position="269"/>
        <end position="286"/>
    </location>
</feature>
<dbReference type="AlphaFoldDB" id="A0A7W9H4Q0"/>
<dbReference type="EMBL" id="JACHNE010000001">
    <property type="protein sequence ID" value="MBB5795338.1"/>
    <property type="molecule type" value="Genomic_DNA"/>
</dbReference>
<dbReference type="Proteomes" id="UP000590647">
    <property type="component" value="Unassembled WGS sequence"/>
</dbReference>
<feature type="compositionally biased region" description="Basic and acidic residues" evidence="1">
    <location>
        <begin position="46"/>
        <end position="62"/>
    </location>
</feature>
<keyword evidence="2" id="KW-1133">Transmembrane helix</keyword>
<accession>A0A7W9H4Q0</accession>
<sequence>MLTVTSINVGNSASDMRQAAHAGSDLLISRPARCRFTFDEAFRSDPDGVRSVRTSTKIDEGPGRIAMPPEPQPDPSAALGLVGVDPVPACPPAPSYDGRSFLYGVKERPVRVGAGGDGERGADTNGGSGMLATSTVNGAAVARPIMVCTLVRRNVPAECRPAMHDDSLAQRGHGAPDRRWRIFRRMSEQPSTHNELRGNVRGPVVQSGAIHGDVVFNSPAAPRDPESVEVDRRWDARRQRILDAEDAQRAESQRRAHQYVRVCRRKRRINAVLLLVAGVTLTLGLMQVVPELYAAVGALYGAVSVIGWARCTLIIRNWDAGRTIRVPRSRWRW</sequence>
<evidence type="ECO:0000256" key="1">
    <source>
        <dbReference type="SAM" id="MobiDB-lite"/>
    </source>
</evidence>
<comment type="caution">
    <text evidence="3">The sequence shown here is derived from an EMBL/GenBank/DDBJ whole genome shotgun (WGS) entry which is preliminary data.</text>
</comment>
<organism evidence="3 4">
    <name type="scientific">Streptomyces caelestis</name>
    <dbReference type="NCBI Taxonomy" id="36816"/>
    <lineage>
        <taxon>Bacteria</taxon>
        <taxon>Bacillati</taxon>
        <taxon>Actinomycetota</taxon>
        <taxon>Actinomycetes</taxon>
        <taxon>Kitasatosporales</taxon>
        <taxon>Streptomycetaceae</taxon>
        <taxon>Streptomyces</taxon>
    </lineage>
</organism>
<proteinExistence type="predicted"/>
<gene>
    <name evidence="3" type="ORF">HDA41_003302</name>
</gene>
<evidence type="ECO:0000313" key="4">
    <source>
        <dbReference type="Proteomes" id="UP000590647"/>
    </source>
</evidence>
<feature type="transmembrane region" description="Helical" evidence="2">
    <location>
        <begin position="292"/>
        <end position="315"/>
    </location>
</feature>